<reference evidence="1" key="1">
    <citation type="submission" date="2016-01" db="EMBL/GenBank/DDBJ databases">
        <authorList>
            <person name="Peeters C."/>
        </authorList>
    </citation>
    <scope>NUCLEOTIDE SEQUENCE [LARGE SCALE GENOMIC DNA]</scope>
    <source>
        <strain evidence="1">LMG 22937</strain>
    </source>
</reference>
<dbReference type="Proteomes" id="UP000054925">
    <property type="component" value="Unassembled WGS sequence"/>
</dbReference>
<accession>A0A158KPH5</accession>
<dbReference type="EMBL" id="FCOL02000086">
    <property type="protein sequence ID" value="SAL82974.1"/>
    <property type="molecule type" value="Genomic_DNA"/>
</dbReference>
<name>A0A158KPH5_9BURK</name>
<evidence type="ECO:0000313" key="2">
    <source>
        <dbReference type="Proteomes" id="UP000054925"/>
    </source>
</evidence>
<keyword evidence="2" id="KW-1185">Reference proteome</keyword>
<sequence length="90" mass="9708">MLRLYGYKGFTLEVAVQTDFNLVLGNDQGSTGYVVDVTIGRPEGTVATFYETRLGDGSGKPYYFSTQGEALMAGYSAGRRIVNTLLTPGL</sequence>
<organism evidence="1 2">
    <name type="scientific">Caballeronia terrestris</name>
    <dbReference type="NCBI Taxonomy" id="1226301"/>
    <lineage>
        <taxon>Bacteria</taxon>
        <taxon>Pseudomonadati</taxon>
        <taxon>Pseudomonadota</taxon>
        <taxon>Betaproteobacteria</taxon>
        <taxon>Burkholderiales</taxon>
        <taxon>Burkholderiaceae</taxon>
        <taxon>Caballeronia</taxon>
    </lineage>
</organism>
<comment type="caution">
    <text evidence="1">The sequence shown here is derived from an EMBL/GenBank/DDBJ whole genome shotgun (WGS) entry which is preliminary data.</text>
</comment>
<protein>
    <submittedName>
        <fullName evidence="1">Uncharacterized protein</fullName>
    </submittedName>
</protein>
<evidence type="ECO:0000313" key="1">
    <source>
        <dbReference type="EMBL" id="SAL82974.1"/>
    </source>
</evidence>
<proteinExistence type="predicted"/>
<dbReference type="AlphaFoldDB" id="A0A158KPH5"/>
<gene>
    <name evidence="1" type="ORF">AWB67_06277</name>
</gene>